<name>V8NKZ9_OPHHA</name>
<evidence type="ECO:0000313" key="1">
    <source>
        <dbReference type="EMBL" id="ETE62954.1"/>
    </source>
</evidence>
<proteinExistence type="predicted"/>
<dbReference type="Proteomes" id="UP000018936">
    <property type="component" value="Unassembled WGS sequence"/>
</dbReference>
<reference evidence="1 2" key="1">
    <citation type="journal article" date="2013" name="Proc. Natl. Acad. Sci. U.S.A.">
        <title>The king cobra genome reveals dynamic gene evolution and adaptation in the snake venom system.</title>
        <authorList>
            <person name="Vonk F.J."/>
            <person name="Casewell N.R."/>
            <person name="Henkel C.V."/>
            <person name="Heimberg A.M."/>
            <person name="Jansen H.J."/>
            <person name="McCleary R.J."/>
            <person name="Kerkkamp H.M."/>
            <person name="Vos R.A."/>
            <person name="Guerreiro I."/>
            <person name="Calvete J.J."/>
            <person name="Wuster W."/>
            <person name="Woods A.E."/>
            <person name="Logan J.M."/>
            <person name="Harrison R.A."/>
            <person name="Castoe T.A."/>
            <person name="de Koning A.P."/>
            <person name="Pollock D.D."/>
            <person name="Yandell M."/>
            <person name="Calderon D."/>
            <person name="Renjifo C."/>
            <person name="Currier R.B."/>
            <person name="Salgado D."/>
            <person name="Pla D."/>
            <person name="Sanz L."/>
            <person name="Hyder A.S."/>
            <person name="Ribeiro J.M."/>
            <person name="Arntzen J.W."/>
            <person name="van den Thillart G.E."/>
            <person name="Boetzer M."/>
            <person name="Pirovano W."/>
            <person name="Dirks R.P."/>
            <person name="Spaink H.P."/>
            <person name="Duboule D."/>
            <person name="McGlinn E."/>
            <person name="Kini R.M."/>
            <person name="Richardson M.K."/>
        </authorList>
    </citation>
    <scope>NUCLEOTIDE SEQUENCE</scope>
    <source>
        <tissue evidence="1">Blood</tissue>
    </source>
</reference>
<protein>
    <submittedName>
        <fullName evidence="1">Uncharacterized protein</fullName>
    </submittedName>
</protein>
<dbReference type="EMBL" id="AZIM01002978">
    <property type="protein sequence ID" value="ETE62954.1"/>
    <property type="molecule type" value="Genomic_DNA"/>
</dbReference>
<sequence>MKKCFLILQVGDVTSVVLTDPSEKVSVKRKSRWEPAKLAESGLRAKGCWLLKNAKGKTWNRMVSAQYWVIK</sequence>
<dbReference type="AlphaFoldDB" id="V8NKZ9"/>
<evidence type="ECO:0000313" key="2">
    <source>
        <dbReference type="Proteomes" id="UP000018936"/>
    </source>
</evidence>
<comment type="caution">
    <text evidence="1">The sequence shown here is derived from an EMBL/GenBank/DDBJ whole genome shotgun (WGS) entry which is preliminary data.</text>
</comment>
<feature type="non-terminal residue" evidence="1">
    <location>
        <position position="1"/>
    </location>
</feature>
<accession>V8NKZ9</accession>
<gene>
    <name evidence="1" type="ORF">L345_11284</name>
</gene>
<keyword evidence="2" id="KW-1185">Reference proteome</keyword>
<organism evidence="1 2">
    <name type="scientific">Ophiophagus hannah</name>
    <name type="common">King cobra</name>
    <name type="synonym">Naja hannah</name>
    <dbReference type="NCBI Taxonomy" id="8665"/>
    <lineage>
        <taxon>Eukaryota</taxon>
        <taxon>Metazoa</taxon>
        <taxon>Chordata</taxon>
        <taxon>Craniata</taxon>
        <taxon>Vertebrata</taxon>
        <taxon>Euteleostomi</taxon>
        <taxon>Lepidosauria</taxon>
        <taxon>Squamata</taxon>
        <taxon>Bifurcata</taxon>
        <taxon>Unidentata</taxon>
        <taxon>Episquamata</taxon>
        <taxon>Toxicofera</taxon>
        <taxon>Serpentes</taxon>
        <taxon>Colubroidea</taxon>
        <taxon>Elapidae</taxon>
        <taxon>Elapinae</taxon>
        <taxon>Ophiophagus</taxon>
    </lineage>
</organism>